<reference evidence="1 2" key="1">
    <citation type="journal article" date="2014" name="PLoS Genet.">
        <title>Phylogenetically driven sequencing of extremely halophilic archaea reveals strategies for static and dynamic osmo-response.</title>
        <authorList>
            <person name="Becker E.A."/>
            <person name="Seitzer P.M."/>
            <person name="Tritt A."/>
            <person name="Larsen D."/>
            <person name="Krusor M."/>
            <person name="Yao A.I."/>
            <person name="Wu D."/>
            <person name="Madern D."/>
            <person name="Eisen J.A."/>
            <person name="Darling A.E."/>
            <person name="Facciotti M.T."/>
        </authorList>
    </citation>
    <scope>NUCLEOTIDE SEQUENCE [LARGE SCALE GENOMIC DNA]</scope>
    <source>
        <strain evidence="1 2">DSM 1307</strain>
    </source>
</reference>
<organism evidence="1 2">
    <name type="scientific">Halococcus morrhuae DSM 1307</name>
    <dbReference type="NCBI Taxonomy" id="931277"/>
    <lineage>
        <taxon>Archaea</taxon>
        <taxon>Methanobacteriati</taxon>
        <taxon>Methanobacteriota</taxon>
        <taxon>Stenosarchaea group</taxon>
        <taxon>Halobacteria</taxon>
        <taxon>Halobacteriales</taxon>
        <taxon>Halococcaceae</taxon>
        <taxon>Halococcus</taxon>
    </lineage>
</organism>
<protein>
    <submittedName>
        <fullName evidence="1">Uncharacterized protein</fullName>
    </submittedName>
</protein>
<dbReference type="EMBL" id="AOMC01000022">
    <property type="protein sequence ID" value="EMA50611.1"/>
    <property type="molecule type" value="Genomic_DNA"/>
</dbReference>
<keyword evidence="2" id="KW-1185">Reference proteome</keyword>
<gene>
    <name evidence="1" type="ORF">C448_01169</name>
</gene>
<accession>M0MYE3</accession>
<dbReference type="AlphaFoldDB" id="M0MYE3"/>
<evidence type="ECO:0000313" key="2">
    <source>
        <dbReference type="Proteomes" id="UP000011568"/>
    </source>
</evidence>
<name>M0MYE3_HALMO</name>
<dbReference type="Proteomes" id="UP000011568">
    <property type="component" value="Unassembled WGS sequence"/>
</dbReference>
<proteinExistence type="predicted"/>
<dbReference type="PATRIC" id="fig|931277.6.peg.228"/>
<evidence type="ECO:0000313" key="1">
    <source>
        <dbReference type="EMBL" id="EMA50611.1"/>
    </source>
</evidence>
<comment type="caution">
    <text evidence="1">The sequence shown here is derived from an EMBL/GenBank/DDBJ whole genome shotgun (WGS) entry which is preliminary data.</text>
</comment>
<sequence>MGSLVGEVLETQTSTDVFETVERLRTTAIDWSCRKAV</sequence>